<evidence type="ECO:0000313" key="12">
    <source>
        <dbReference type="Proteomes" id="UP000245168"/>
    </source>
</evidence>
<dbReference type="InterPro" id="IPR048634">
    <property type="entry name" value="SecD_SecF_C"/>
</dbReference>
<evidence type="ECO:0000256" key="1">
    <source>
        <dbReference type="ARBA" id="ARBA00004651"/>
    </source>
</evidence>
<keyword evidence="6 9" id="KW-1133">Transmembrane helix</keyword>
<feature type="domain" description="Protein export membrane protein SecD/SecF C-terminal" evidence="10">
    <location>
        <begin position="129"/>
        <end position="311"/>
    </location>
</feature>
<evidence type="ECO:0000259" key="10">
    <source>
        <dbReference type="Pfam" id="PF02355"/>
    </source>
</evidence>
<organism evidence="11 12">
    <name type="scientific">Marinicauda salina</name>
    <dbReference type="NCBI Taxonomy" id="2135793"/>
    <lineage>
        <taxon>Bacteria</taxon>
        <taxon>Pseudomonadati</taxon>
        <taxon>Pseudomonadota</taxon>
        <taxon>Alphaproteobacteria</taxon>
        <taxon>Maricaulales</taxon>
        <taxon>Maricaulaceae</taxon>
        <taxon>Marinicauda</taxon>
    </lineage>
</organism>
<dbReference type="InterPro" id="IPR005665">
    <property type="entry name" value="SecF_bac"/>
</dbReference>
<gene>
    <name evidence="9 11" type="primary">secF</name>
    <name evidence="11" type="ORF">DDZ18_12845</name>
</gene>
<dbReference type="Gene3D" id="1.20.1640.10">
    <property type="entry name" value="Multidrug efflux transporter AcrB transmembrane domain"/>
    <property type="match status" value="1"/>
</dbReference>
<dbReference type="InterPro" id="IPR022813">
    <property type="entry name" value="SecD/SecF_arch_bac"/>
</dbReference>
<dbReference type="InterPro" id="IPR022645">
    <property type="entry name" value="SecD/SecF_bac"/>
</dbReference>
<evidence type="ECO:0000256" key="5">
    <source>
        <dbReference type="ARBA" id="ARBA00022927"/>
    </source>
</evidence>
<feature type="transmembrane region" description="Helical" evidence="9">
    <location>
        <begin position="20"/>
        <end position="42"/>
    </location>
</feature>
<reference evidence="12" key="1">
    <citation type="submission" date="2018-05" db="EMBL/GenBank/DDBJ databases">
        <authorList>
            <person name="Liu B.-T."/>
        </authorList>
    </citation>
    <scope>NUCLEOTIDE SEQUENCE [LARGE SCALE GENOMIC DNA]</scope>
    <source>
        <strain evidence="12">WD6-1</strain>
    </source>
</reference>
<dbReference type="HAMAP" id="MF_01464_B">
    <property type="entry name" value="SecF_B"/>
    <property type="match status" value="1"/>
</dbReference>
<evidence type="ECO:0000256" key="7">
    <source>
        <dbReference type="ARBA" id="ARBA00023010"/>
    </source>
</evidence>
<dbReference type="AlphaFoldDB" id="A0A2U2BRK6"/>
<dbReference type="RefSeq" id="WP_109253799.1">
    <property type="nucleotide sequence ID" value="NZ_QEXV01000006.1"/>
</dbReference>
<protein>
    <recommendedName>
        <fullName evidence="9">Protein-export membrane protein SecF</fullName>
    </recommendedName>
</protein>
<dbReference type="NCBIfam" id="TIGR00916">
    <property type="entry name" value="2A0604s01"/>
    <property type="match status" value="1"/>
</dbReference>
<comment type="subcellular location">
    <subcellularLocation>
        <location evidence="1 9">Cell membrane</location>
        <topology evidence="1 9">Multi-pass membrane protein</topology>
    </subcellularLocation>
</comment>
<evidence type="ECO:0000256" key="6">
    <source>
        <dbReference type="ARBA" id="ARBA00022989"/>
    </source>
</evidence>
<dbReference type="Proteomes" id="UP000245168">
    <property type="component" value="Unassembled WGS sequence"/>
</dbReference>
<feature type="transmembrane region" description="Helical" evidence="9">
    <location>
        <begin position="154"/>
        <end position="175"/>
    </location>
</feature>
<dbReference type="PANTHER" id="PTHR30081:SF8">
    <property type="entry name" value="PROTEIN TRANSLOCASE SUBUNIT SECF"/>
    <property type="match status" value="1"/>
</dbReference>
<comment type="function">
    <text evidence="9">Part of the Sec protein translocase complex. Interacts with the SecYEG preprotein conducting channel. SecDF uses the proton motive force (PMF) to complete protein translocation after the ATP-dependent function of SecA.</text>
</comment>
<keyword evidence="4 9" id="KW-0812">Transmembrane</keyword>
<dbReference type="SUPFAM" id="SSF82866">
    <property type="entry name" value="Multidrug efflux transporter AcrB transmembrane domain"/>
    <property type="match status" value="1"/>
</dbReference>
<dbReference type="GO" id="GO:0065002">
    <property type="term" value="P:intracellular protein transmembrane transport"/>
    <property type="evidence" value="ECO:0007669"/>
    <property type="project" value="UniProtKB-UniRule"/>
</dbReference>
<keyword evidence="8 9" id="KW-0472">Membrane</keyword>
<comment type="similarity">
    <text evidence="9">Belongs to the SecD/SecF family. SecF subfamily.</text>
</comment>
<comment type="caution">
    <text evidence="11">The sequence shown here is derived from an EMBL/GenBank/DDBJ whole genome shotgun (WGS) entry which is preliminary data.</text>
</comment>
<name>A0A2U2BRK6_9PROT</name>
<dbReference type="InterPro" id="IPR022646">
    <property type="entry name" value="SecD/SecF_CS"/>
</dbReference>
<keyword evidence="12" id="KW-1185">Reference proteome</keyword>
<keyword evidence="7 9" id="KW-0811">Translocation</keyword>
<dbReference type="NCBIfam" id="TIGR00966">
    <property type="entry name" value="transloc_SecF"/>
    <property type="match status" value="1"/>
</dbReference>
<dbReference type="OrthoDB" id="9774769at2"/>
<dbReference type="Pfam" id="PF02355">
    <property type="entry name" value="SecD_SecF_C"/>
    <property type="match status" value="1"/>
</dbReference>
<evidence type="ECO:0000256" key="8">
    <source>
        <dbReference type="ARBA" id="ARBA00023136"/>
    </source>
</evidence>
<evidence type="ECO:0000256" key="9">
    <source>
        <dbReference type="HAMAP-Rule" id="MF_01464"/>
    </source>
</evidence>
<dbReference type="PANTHER" id="PTHR30081">
    <property type="entry name" value="PROTEIN-EXPORT MEMBRANE PROTEIN SEC"/>
    <property type="match status" value="1"/>
</dbReference>
<keyword evidence="3 9" id="KW-1003">Cell membrane</keyword>
<dbReference type="EMBL" id="QEXV01000006">
    <property type="protein sequence ID" value="PWE16644.1"/>
    <property type="molecule type" value="Genomic_DNA"/>
</dbReference>
<keyword evidence="2 9" id="KW-0813">Transport</keyword>
<dbReference type="GO" id="GO:0043952">
    <property type="term" value="P:protein transport by the Sec complex"/>
    <property type="evidence" value="ECO:0007669"/>
    <property type="project" value="UniProtKB-UniRule"/>
</dbReference>
<comment type="subunit">
    <text evidence="9">Forms a complex with SecD. Part of the essential Sec protein translocation apparatus which comprises SecA, SecYEG and auxiliary proteins SecDF-YajC and YidC.</text>
</comment>
<feature type="transmembrane region" description="Helical" evidence="9">
    <location>
        <begin position="182"/>
        <end position="203"/>
    </location>
</feature>
<feature type="transmembrane region" description="Helical" evidence="9">
    <location>
        <begin position="261"/>
        <end position="282"/>
    </location>
</feature>
<dbReference type="GO" id="GO:0005886">
    <property type="term" value="C:plasma membrane"/>
    <property type="evidence" value="ECO:0007669"/>
    <property type="project" value="UniProtKB-SubCell"/>
</dbReference>
<dbReference type="PRINTS" id="PR01755">
    <property type="entry name" value="SECFTRNLCASE"/>
</dbReference>
<evidence type="ECO:0000256" key="3">
    <source>
        <dbReference type="ARBA" id="ARBA00022475"/>
    </source>
</evidence>
<dbReference type="Pfam" id="PF07549">
    <property type="entry name" value="Sec_GG"/>
    <property type="match status" value="1"/>
</dbReference>
<dbReference type="GO" id="GO:0015450">
    <property type="term" value="F:protein-transporting ATPase activity"/>
    <property type="evidence" value="ECO:0007669"/>
    <property type="project" value="InterPro"/>
</dbReference>
<evidence type="ECO:0000256" key="4">
    <source>
        <dbReference type="ARBA" id="ARBA00022692"/>
    </source>
</evidence>
<accession>A0A2U2BRK6</accession>
<keyword evidence="5 9" id="KW-0653">Protein transport</keyword>
<dbReference type="InterPro" id="IPR055344">
    <property type="entry name" value="SecD_SecF_C_bact"/>
</dbReference>
<sequence length="326" mass="34956">MKLALVRFIPTDTNIPFIRLRFAALVASTLLIIGSAAAFFGLGLNFGIDFRGGTLIEIQTEGPADLGAIRSDLDGLGLGDIQVQAFGAEDEVLIRLGTVDVADVQGLEGVTEETGAEEAQQIARQTIQETLRAEYPGVEFRRVEVVGPQVSGELVVAGATAVLVALFLMLVYIWFRFEWQYSVGAVLALAHDVIATIGMFAVTQLEFNLSTIAAILTIVGYSMNDTVVIYDRIREKFRKFKTAPTVEVLNRAINKTLSRTILTSGTTLVALIAMALIGGPALQGFAFALIWGVVIGTYSSVFVAAPLLTLTGVKRETSQEGEVVAP</sequence>
<evidence type="ECO:0000313" key="11">
    <source>
        <dbReference type="EMBL" id="PWE16644.1"/>
    </source>
</evidence>
<feature type="transmembrane region" description="Helical" evidence="9">
    <location>
        <begin position="288"/>
        <end position="310"/>
    </location>
</feature>
<dbReference type="GO" id="GO:0006605">
    <property type="term" value="P:protein targeting"/>
    <property type="evidence" value="ECO:0007669"/>
    <property type="project" value="UniProtKB-UniRule"/>
</dbReference>
<evidence type="ECO:0000256" key="2">
    <source>
        <dbReference type="ARBA" id="ARBA00022448"/>
    </source>
</evidence>
<proteinExistence type="inferred from homology"/>
<feature type="transmembrane region" description="Helical" evidence="9">
    <location>
        <begin position="209"/>
        <end position="230"/>
    </location>
</feature>